<evidence type="ECO:0000313" key="1">
    <source>
        <dbReference type="EMBL" id="GAG13723.1"/>
    </source>
</evidence>
<feature type="non-terminal residue" evidence="1">
    <location>
        <position position="1"/>
    </location>
</feature>
<evidence type="ECO:0008006" key="2">
    <source>
        <dbReference type="Google" id="ProtNLM"/>
    </source>
</evidence>
<gene>
    <name evidence="1" type="ORF">S01H1_33959</name>
</gene>
<comment type="caution">
    <text evidence="1">The sequence shown here is derived from an EMBL/GenBank/DDBJ whole genome shotgun (WGS) entry which is preliminary data.</text>
</comment>
<name>X0VML9_9ZZZZ</name>
<accession>X0VML9</accession>
<dbReference type="EMBL" id="BARS01021112">
    <property type="protein sequence ID" value="GAG13723.1"/>
    <property type="molecule type" value="Genomic_DNA"/>
</dbReference>
<reference evidence="1" key="1">
    <citation type="journal article" date="2014" name="Front. Microbiol.">
        <title>High frequency of phylogenetically diverse reductive dehalogenase-homologous genes in deep subseafloor sedimentary metagenomes.</title>
        <authorList>
            <person name="Kawai M."/>
            <person name="Futagami T."/>
            <person name="Toyoda A."/>
            <person name="Takaki Y."/>
            <person name="Nishi S."/>
            <person name="Hori S."/>
            <person name="Arai W."/>
            <person name="Tsubouchi T."/>
            <person name="Morono Y."/>
            <person name="Uchiyama I."/>
            <person name="Ito T."/>
            <person name="Fujiyama A."/>
            <person name="Inagaki F."/>
            <person name="Takami H."/>
        </authorList>
    </citation>
    <scope>NUCLEOTIDE SEQUENCE</scope>
    <source>
        <strain evidence="1">Expedition CK06-06</strain>
    </source>
</reference>
<dbReference type="AlphaFoldDB" id="X0VML9"/>
<organism evidence="1">
    <name type="scientific">marine sediment metagenome</name>
    <dbReference type="NCBI Taxonomy" id="412755"/>
    <lineage>
        <taxon>unclassified sequences</taxon>
        <taxon>metagenomes</taxon>
        <taxon>ecological metagenomes</taxon>
    </lineage>
</organism>
<sequence length="35" mass="3995">NQPHVTIKDATHFIQEDKGEELAQLTIDFIARTSK</sequence>
<proteinExistence type="predicted"/>
<protein>
    <recommendedName>
        <fullName evidence="2">Alpha/beta hydrolase</fullName>
    </recommendedName>
</protein>